<dbReference type="Proteomes" id="UP000070260">
    <property type="component" value="Plasmid pJFP838A"/>
</dbReference>
<organism evidence="1 2">
    <name type="scientific">Clostridium perfringens</name>
    <dbReference type="NCBI Taxonomy" id="1502"/>
    <lineage>
        <taxon>Bacteria</taxon>
        <taxon>Bacillati</taxon>
        <taxon>Bacillota</taxon>
        <taxon>Clostridia</taxon>
        <taxon>Eubacteriales</taxon>
        <taxon>Clostridiaceae</taxon>
        <taxon>Clostridium</taxon>
    </lineage>
</organism>
<dbReference type="RefSeq" id="WP_061429701.1">
    <property type="nucleotide sequence ID" value="NZ_CATNZX010000001.1"/>
</dbReference>
<accession>A0A140GRE2</accession>
<dbReference type="EMBL" id="CP013615">
    <property type="protein sequence ID" value="AMN31101.1"/>
    <property type="molecule type" value="Genomic_DNA"/>
</dbReference>
<reference evidence="1 2" key="1">
    <citation type="journal article" date="2016" name="PLoS ONE">
        <title>Plasmid Characterization and Chromosome Analysis of Two netF+ Clostridium perfringens Isolates Associated with Foal and Canine Necrotizing Enteritis.</title>
        <authorList>
            <person name="Mehdizadeh Gohari I."/>
            <person name="Kropinski A.M."/>
            <person name="Weese S.J."/>
            <person name="Parreira V.R."/>
            <person name="Whitehead A.E."/>
            <person name="Boerlin P."/>
            <person name="Prescott J.F."/>
        </authorList>
    </citation>
    <scope>NUCLEOTIDE SEQUENCE [LARGE SCALE GENOMIC DNA]</scope>
    <source>
        <strain evidence="1 2">JP838</strain>
        <plasmid evidence="2">Plasmid pJFP838A</plasmid>
    </source>
</reference>
<name>A0A140GRE2_CLOPF</name>
<sequence length="178" mass="21063">MLLMHGSNKIFKQFEISEGLIQHNKQNLVEGIGIYMTKNKKVASSYGQYVYVIKVDDEYIIDFTDKSVIYRFVETLSDKINVELPKYMDIEYWIEGILEGEISIMQGFEEIKNNLLSNDYFMLKKGHRVTYKNNCIFKELEDEYKKLLKSIVKYYDKSLGEVYICRKNANILNIEYVI</sequence>
<evidence type="ECO:0000313" key="2">
    <source>
        <dbReference type="Proteomes" id="UP000070260"/>
    </source>
</evidence>
<dbReference type="PATRIC" id="fig|1502.177.peg.3393"/>
<protein>
    <submittedName>
        <fullName evidence="1">Uncharacterized protein</fullName>
    </submittedName>
</protein>
<dbReference type="AlphaFoldDB" id="A0A140GRE2"/>
<geneLocation type="plasmid" evidence="1 2">
    <name>pJFP838A</name>
</geneLocation>
<evidence type="ECO:0000313" key="1">
    <source>
        <dbReference type="EMBL" id="AMN31101.1"/>
    </source>
</evidence>
<proteinExistence type="predicted"/>
<gene>
    <name evidence="1" type="ORF">JFP838_pA0185</name>
</gene>
<keyword evidence="1" id="KW-0614">Plasmid</keyword>